<dbReference type="AlphaFoldDB" id="F5S824"/>
<sequence length="60" mass="6893">MAAQRHELKSLDNKTKCRLLVFDDAGCYDVSVYRLFTKLGVNTRLQAKAACTFLSILLWR</sequence>
<dbReference type="EMBL" id="AFHS01000046">
    <property type="protein sequence ID" value="EGK08345.1"/>
    <property type="molecule type" value="Genomic_DNA"/>
</dbReference>
<dbReference type="Proteomes" id="UP000004207">
    <property type="component" value="Unassembled WGS sequence"/>
</dbReference>
<organism evidence="1 2">
    <name type="scientific">Kingella kingae ATCC 23330</name>
    <dbReference type="NCBI Taxonomy" id="887327"/>
    <lineage>
        <taxon>Bacteria</taxon>
        <taxon>Pseudomonadati</taxon>
        <taxon>Pseudomonadota</taxon>
        <taxon>Betaproteobacteria</taxon>
        <taxon>Neisseriales</taxon>
        <taxon>Neisseriaceae</taxon>
        <taxon>Kingella</taxon>
    </lineage>
</organism>
<dbReference type="HOGENOM" id="CLU_2935389_0_0_4"/>
<evidence type="ECO:0000313" key="1">
    <source>
        <dbReference type="EMBL" id="EGK08345.1"/>
    </source>
</evidence>
<protein>
    <submittedName>
        <fullName evidence="1">Uncharacterized protein</fullName>
    </submittedName>
</protein>
<evidence type="ECO:0000313" key="2">
    <source>
        <dbReference type="Proteomes" id="UP000004207"/>
    </source>
</evidence>
<gene>
    <name evidence="1" type="ORF">HMPREF0476_1357</name>
</gene>
<name>F5S824_KINKI</name>
<comment type="caution">
    <text evidence="1">The sequence shown here is derived from an EMBL/GenBank/DDBJ whole genome shotgun (WGS) entry which is preliminary data.</text>
</comment>
<reference evidence="1 2" key="1">
    <citation type="submission" date="2011-04" db="EMBL/GenBank/DDBJ databases">
        <authorList>
            <person name="Muzny D."/>
            <person name="Qin X."/>
            <person name="Deng J."/>
            <person name="Jiang H."/>
            <person name="Liu Y."/>
            <person name="Qu J."/>
            <person name="Song X.-Z."/>
            <person name="Zhang L."/>
            <person name="Thornton R."/>
            <person name="Coyle M."/>
            <person name="Francisco L."/>
            <person name="Jackson L."/>
            <person name="Javaid M."/>
            <person name="Korchina V."/>
            <person name="Kovar C."/>
            <person name="Mata R."/>
            <person name="Mathew T."/>
            <person name="Ngo R."/>
            <person name="Nguyen L."/>
            <person name="Nguyen N."/>
            <person name="Okwuonu G."/>
            <person name="Ongeri F."/>
            <person name="Pham C."/>
            <person name="Simmons D."/>
            <person name="Wilczek-Boney K."/>
            <person name="Hale W."/>
            <person name="Jakkamsetti A."/>
            <person name="Pham P."/>
            <person name="Ruth R."/>
            <person name="San Lucas F."/>
            <person name="Warren J."/>
            <person name="Zhang J."/>
            <person name="Zhao Z."/>
            <person name="Zhou C."/>
            <person name="Zhu D."/>
            <person name="Lee S."/>
            <person name="Bess C."/>
            <person name="Blankenburg K."/>
            <person name="Forbes L."/>
            <person name="Fu Q."/>
            <person name="Gubbala S."/>
            <person name="Hirani K."/>
            <person name="Jayaseelan J.C."/>
            <person name="Lara F."/>
            <person name="Munidasa M."/>
            <person name="Palculict T."/>
            <person name="Patil S."/>
            <person name="Pu L.-L."/>
            <person name="Saada N."/>
            <person name="Tang L."/>
            <person name="Weissenberger G."/>
            <person name="Zhu Y."/>
            <person name="Hemphill L."/>
            <person name="Shang Y."/>
            <person name="Youmans B."/>
            <person name="Ayvaz T."/>
            <person name="Ross M."/>
            <person name="Santibanez J."/>
            <person name="Aqrawi P."/>
            <person name="Gross S."/>
            <person name="Joshi V."/>
            <person name="Fowler G."/>
            <person name="Nazareth L."/>
            <person name="Reid J."/>
            <person name="Worley K."/>
            <person name="Petrosino J."/>
            <person name="Highlander S."/>
            <person name="Gibbs R."/>
        </authorList>
    </citation>
    <scope>NUCLEOTIDE SEQUENCE [LARGE SCALE GENOMIC DNA]</scope>
    <source>
        <strain evidence="1 2">ATCC 23330</strain>
    </source>
</reference>
<proteinExistence type="predicted"/>
<accession>F5S824</accession>
<keyword evidence="2" id="KW-1185">Reference proteome</keyword>